<feature type="domain" description="Mechanosensitive ion channel MscS C-terminal" evidence="10">
    <location>
        <begin position="693"/>
        <end position="755"/>
    </location>
</feature>
<evidence type="ECO:0000256" key="2">
    <source>
        <dbReference type="ARBA" id="ARBA00008017"/>
    </source>
</evidence>
<feature type="transmembrane region" description="Helical" evidence="7">
    <location>
        <begin position="244"/>
        <end position="271"/>
    </location>
</feature>
<dbReference type="AlphaFoldDB" id="A0A9R1CAV0"/>
<evidence type="ECO:0000313" key="12">
    <source>
        <dbReference type="Proteomes" id="UP000825483"/>
    </source>
</evidence>
<keyword evidence="5 7" id="KW-1133">Transmembrane helix</keyword>
<dbReference type="InterPro" id="IPR049278">
    <property type="entry name" value="MS_channel_C"/>
</dbReference>
<feature type="transmembrane region" description="Helical" evidence="7">
    <location>
        <begin position="412"/>
        <end position="435"/>
    </location>
</feature>
<feature type="transmembrane region" description="Helical" evidence="7">
    <location>
        <begin position="292"/>
        <end position="311"/>
    </location>
</feature>
<evidence type="ECO:0000256" key="4">
    <source>
        <dbReference type="ARBA" id="ARBA00022692"/>
    </source>
</evidence>
<feature type="transmembrane region" description="Helical" evidence="7">
    <location>
        <begin position="331"/>
        <end position="350"/>
    </location>
</feature>
<evidence type="ECO:0000256" key="8">
    <source>
        <dbReference type="SAM" id="SignalP"/>
    </source>
</evidence>
<feature type="transmembrane region" description="Helical" evidence="7">
    <location>
        <begin position="530"/>
        <end position="552"/>
    </location>
</feature>
<evidence type="ECO:0000259" key="9">
    <source>
        <dbReference type="Pfam" id="PF00924"/>
    </source>
</evidence>
<keyword evidence="8" id="KW-0732">Signal</keyword>
<organism evidence="11 12">
    <name type="scientific">Prevotella lacticifex</name>
    <dbReference type="NCBI Taxonomy" id="2854755"/>
    <lineage>
        <taxon>Bacteria</taxon>
        <taxon>Pseudomonadati</taxon>
        <taxon>Bacteroidota</taxon>
        <taxon>Bacteroidia</taxon>
        <taxon>Bacteroidales</taxon>
        <taxon>Prevotellaceae</taxon>
        <taxon>Prevotella</taxon>
    </lineage>
</organism>
<comment type="subcellular location">
    <subcellularLocation>
        <location evidence="1">Cell membrane</location>
        <topology evidence="1">Multi-pass membrane protein</topology>
    </subcellularLocation>
</comment>
<dbReference type="Gene3D" id="1.10.287.1260">
    <property type="match status" value="1"/>
</dbReference>
<dbReference type="GO" id="GO:0005886">
    <property type="term" value="C:plasma membrane"/>
    <property type="evidence" value="ECO:0007669"/>
    <property type="project" value="UniProtKB-SubCell"/>
</dbReference>
<dbReference type="SUPFAM" id="SSF50182">
    <property type="entry name" value="Sm-like ribonucleoproteins"/>
    <property type="match status" value="1"/>
</dbReference>
<comment type="similarity">
    <text evidence="2">Belongs to the MscS (TC 1.A.23) family.</text>
</comment>
<dbReference type="SUPFAM" id="SSF82689">
    <property type="entry name" value="Mechanosensitive channel protein MscS (YggB), C-terminal domain"/>
    <property type="match status" value="1"/>
</dbReference>
<dbReference type="InterPro" id="IPR010920">
    <property type="entry name" value="LSM_dom_sf"/>
</dbReference>
<feature type="signal peptide" evidence="8">
    <location>
        <begin position="1"/>
        <end position="21"/>
    </location>
</feature>
<evidence type="ECO:0000313" key="11">
    <source>
        <dbReference type="EMBL" id="GJG59248.1"/>
    </source>
</evidence>
<dbReference type="PANTHER" id="PTHR30221:SF1">
    <property type="entry name" value="SMALL-CONDUCTANCE MECHANOSENSITIVE CHANNEL"/>
    <property type="match status" value="1"/>
</dbReference>
<dbReference type="InterPro" id="IPR006685">
    <property type="entry name" value="MscS_channel_2nd"/>
</dbReference>
<evidence type="ECO:0000256" key="1">
    <source>
        <dbReference type="ARBA" id="ARBA00004651"/>
    </source>
</evidence>
<dbReference type="Proteomes" id="UP000825483">
    <property type="component" value="Unassembled WGS sequence"/>
</dbReference>
<feature type="transmembrane region" description="Helical" evidence="7">
    <location>
        <begin position="441"/>
        <end position="461"/>
    </location>
</feature>
<feature type="transmembrane region" description="Helical" evidence="7">
    <location>
        <begin position="573"/>
        <end position="595"/>
    </location>
</feature>
<evidence type="ECO:0008006" key="13">
    <source>
        <dbReference type="Google" id="ProtNLM"/>
    </source>
</evidence>
<dbReference type="Pfam" id="PF00924">
    <property type="entry name" value="MS_channel_2nd"/>
    <property type="match status" value="1"/>
</dbReference>
<dbReference type="EMBL" id="BPUB01000002">
    <property type="protein sequence ID" value="GJG59248.1"/>
    <property type="molecule type" value="Genomic_DNA"/>
</dbReference>
<dbReference type="InterPro" id="IPR045275">
    <property type="entry name" value="MscS_archaea/bacteria_type"/>
</dbReference>
<protein>
    <recommendedName>
        <fullName evidence="13">Transporter, small conductance mechanosensitive ion channel MscS family protein</fullName>
    </recommendedName>
</protein>
<dbReference type="Gene3D" id="3.30.70.100">
    <property type="match status" value="1"/>
</dbReference>
<evidence type="ECO:0000256" key="5">
    <source>
        <dbReference type="ARBA" id="ARBA00022989"/>
    </source>
</evidence>
<dbReference type="GO" id="GO:0008381">
    <property type="term" value="F:mechanosensitive monoatomic ion channel activity"/>
    <property type="evidence" value="ECO:0007669"/>
    <property type="project" value="InterPro"/>
</dbReference>
<feature type="chain" id="PRO_5040504146" description="Transporter, small conductance mechanosensitive ion channel MscS family protein" evidence="8">
    <location>
        <begin position="22"/>
        <end position="795"/>
    </location>
</feature>
<proteinExistence type="inferred from homology"/>
<evidence type="ECO:0000256" key="6">
    <source>
        <dbReference type="ARBA" id="ARBA00023136"/>
    </source>
</evidence>
<reference evidence="11" key="1">
    <citation type="journal article" date="2022" name="Int. J. Syst. Evol. Microbiol.">
        <title>Prevotella lacticifex sp. nov., isolated from the rumen of cows.</title>
        <authorList>
            <person name="Shinkai T."/>
            <person name="Ikeyama N."/>
            <person name="Kumagai M."/>
            <person name="Ohmori H."/>
            <person name="Sakamoto M."/>
            <person name="Ohkuma M."/>
            <person name="Mitsumori M."/>
        </authorList>
    </citation>
    <scope>NUCLEOTIDE SEQUENCE</scope>
    <source>
        <strain evidence="11">R5076</strain>
    </source>
</reference>
<keyword evidence="12" id="KW-1185">Reference proteome</keyword>
<dbReference type="Gene3D" id="2.30.30.60">
    <property type="match status" value="1"/>
</dbReference>
<evidence type="ECO:0000259" key="10">
    <source>
        <dbReference type="Pfam" id="PF21082"/>
    </source>
</evidence>
<accession>A0A9R1CAV0</accession>
<sequence>MNKRILFILLLIAAFVLPANAVLKEDSLANSLAVLRHELISYHVQQNKLLSNSKAMSQEVFETMRNIMERSSQNAIMLYSQQTDNIFELTYACHEAKAQYEEFRKKTLPFKEYIANSNLEISRYDSLVNALSTMPVFILNDRAKVDRNVCLTLAVNIRRMLIDNNEDMKEYVMYYQFTEKRLSTLNSYADSQYEFIQQSIFSGGSPNYYSILRNLKAYLTRMSISLSQQYNPDNKVMSQWDVRWIIWLFVAIAMYALLAVAVNLFSIRFVVTRLMRRDRFKDSNKWFLEKRSYIILAGSIITFGVIMAIFKTGMLTSSNFVKMSASMLLELSWLGAAIVISILLRVSGIAIKYTYRVYSPIIAVAFVVFAFRIVLIPTVILNLFFPPILILTTAWQFHVGRKYHTHLLRSDMILSTATLTVLIASFIASVTGYTLLAVQLIIWWLMMLTCILTIACIKKWLSVYRVKHDIMNQPVTKAWWFRLIYFVLIPSLSVYSFIIAIYWAASVFNLNDTIWKIFSTYFIDTKNFRLSIFAIVQVIILTFAFNYLNYTLKDLIRLYLQQKDASTAISRSVMIIKVQQVIVWGAWLLIALAIFHVSNTWLVVVSGGLSTGIGFAMKNILENIYYGISLMAGRIKVGDYIICDGIRGKVSSISYTSTMLEGIDGSVIAFTNSQLFTKNYKNLTKNHGLELDVLEVGVAYGTNIQQCQKLLIDAITKLDCIDHRRGVKVVLKSFDDNCVTLKILVWVNVLTQYGDDGKIMECIYKTLNDNNIEIPFPQRDVHIINSNENNTTINK</sequence>
<dbReference type="InterPro" id="IPR011066">
    <property type="entry name" value="MscS_channel_C_sf"/>
</dbReference>
<evidence type="ECO:0000256" key="3">
    <source>
        <dbReference type="ARBA" id="ARBA00022475"/>
    </source>
</evidence>
<keyword evidence="4 7" id="KW-0812">Transmembrane</keyword>
<feature type="transmembrane region" description="Helical" evidence="7">
    <location>
        <begin position="357"/>
        <end position="374"/>
    </location>
</feature>
<dbReference type="Pfam" id="PF21082">
    <property type="entry name" value="MS_channel_3rd"/>
    <property type="match status" value="1"/>
</dbReference>
<gene>
    <name evidence="11" type="ORF">PRLR5076_20990</name>
</gene>
<dbReference type="InterPro" id="IPR023408">
    <property type="entry name" value="MscS_beta-dom_sf"/>
</dbReference>
<keyword evidence="3" id="KW-1003">Cell membrane</keyword>
<feature type="domain" description="Mechanosensitive ion channel MscS" evidence="9">
    <location>
        <begin position="620"/>
        <end position="685"/>
    </location>
</feature>
<evidence type="ECO:0000256" key="7">
    <source>
        <dbReference type="SAM" id="Phobius"/>
    </source>
</evidence>
<dbReference type="PANTHER" id="PTHR30221">
    <property type="entry name" value="SMALL-CONDUCTANCE MECHANOSENSITIVE CHANNEL"/>
    <property type="match status" value="1"/>
</dbReference>
<comment type="caution">
    <text evidence="11">The sequence shown here is derived from an EMBL/GenBank/DDBJ whole genome shotgun (WGS) entry which is preliminary data.</text>
</comment>
<feature type="transmembrane region" description="Helical" evidence="7">
    <location>
        <begin position="380"/>
        <end position="400"/>
    </location>
</feature>
<feature type="transmembrane region" description="Helical" evidence="7">
    <location>
        <begin position="482"/>
        <end position="505"/>
    </location>
</feature>
<name>A0A9R1CAV0_9BACT</name>
<keyword evidence="6 7" id="KW-0472">Membrane</keyword>
<dbReference type="RefSeq" id="WP_224168421.1">
    <property type="nucleotide sequence ID" value="NZ_BPUB01000002.1"/>
</dbReference>